<evidence type="ECO:0000259" key="1">
    <source>
        <dbReference type="SMART" id="SM00860"/>
    </source>
</evidence>
<organism evidence="2 3">
    <name type="scientific">Terrimonas ginsenosidimutans</name>
    <dbReference type="NCBI Taxonomy" id="2908004"/>
    <lineage>
        <taxon>Bacteria</taxon>
        <taxon>Pseudomonadati</taxon>
        <taxon>Bacteroidota</taxon>
        <taxon>Chitinophagia</taxon>
        <taxon>Chitinophagales</taxon>
        <taxon>Chitinophagaceae</taxon>
        <taxon>Terrimonas</taxon>
    </lineage>
</organism>
<dbReference type="SUPFAM" id="SSF160631">
    <property type="entry name" value="SMI1/KNR4-like"/>
    <property type="match status" value="1"/>
</dbReference>
<dbReference type="Pfam" id="PF09346">
    <property type="entry name" value="SMI1_KNR4"/>
    <property type="match status" value="1"/>
</dbReference>
<evidence type="ECO:0000313" key="3">
    <source>
        <dbReference type="Proteomes" id="UP001165367"/>
    </source>
</evidence>
<sequence>MNEQVNRIKGKLKQLKQLDNINSLFGAQKHRYKINPPISSNTIQQFEATHQVKLPDDYITFLTEIGNGGAGPYYGLEPLQNSIYADLDYPTQDFLLNPGKPFVHTEPWNLTFEPSVDEDEYEEEYENEQAAFEEKYFNIEHMNGVVAICNFGCAISLNLVVNGAEYGNIWTDDRASDQGIYPSYELGNKEKITFLNWYELWLDNSLKEIRTKLSLPEKAGETALKQIAKPKPWWKIW</sequence>
<comment type="caution">
    <text evidence="2">The sequence shown here is derived from an EMBL/GenBank/DDBJ whole genome shotgun (WGS) entry which is preliminary data.</text>
</comment>
<keyword evidence="3" id="KW-1185">Reference proteome</keyword>
<dbReference type="RefSeq" id="WP_237875293.1">
    <property type="nucleotide sequence ID" value="NZ_JAKLTR010000015.1"/>
</dbReference>
<dbReference type="SMART" id="SM00860">
    <property type="entry name" value="SMI1_KNR4"/>
    <property type="match status" value="1"/>
</dbReference>
<dbReference type="InterPro" id="IPR037883">
    <property type="entry name" value="Knr4/Smi1-like_sf"/>
</dbReference>
<protein>
    <submittedName>
        <fullName evidence="2">SMI1/KNR4 family protein</fullName>
    </submittedName>
</protein>
<dbReference type="InterPro" id="IPR018958">
    <property type="entry name" value="Knr4/Smi1-like_dom"/>
</dbReference>
<dbReference type="Proteomes" id="UP001165367">
    <property type="component" value="Unassembled WGS sequence"/>
</dbReference>
<proteinExistence type="predicted"/>
<dbReference type="EMBL" id="JAKLTR010000015">
    <property type="protein sequence ID" value="MCG2616756.1"/>
    <property type="molecule type" value="Genomic_DNA"/>
</dbReference>
<feature type="domain" description="Knr4/Smi1-like" evidence="1">
    <location>
        <begin position="37"/>
        <end position="204"/>
    </location>
</feature>
<gene>
    <name evidence="2" type="ORF">LZZ85_20825</name>
</gene>
<name>A0ABS9KWR4_9BACT</name>
<reference evidence="2" key="1">
    <citation type="submission" date="2022-01" db="EMBL/GenBank/DDBJ databases">
        <authorList>
            <person name="Jo J.-H."/>
            <person name="Im W.-T."/>
        </authorList>
    </citation>
    <scope>NUCLEOTIDE SEQUENCE</scope>
    <source>
        <strain evidence="2">NA20</strain>
    </source>
</reference>
<accession>A0ABS9KWR4</accession>
<evidence type="ECO:0000313" key="2">
    <source>
        <dbReference type="EMBL" id="MCG2616756.1"/>
    </source>
</evidence>
<dbReference type="Gene3D" id="3.40.1580.10">
    <property type="entry name" value="SMI1/KNR4-like"/>
    <property type="match status" value="1"/>
</dbReference>